<dbReference type="PANTHER" id="PTHR43344">
    <property type="entry name" value="PHOSPHOSERINE PHOSPHATASE"/>
    <property type="match status" value="1"/>
</dbReference>
<comment type="caution">
    <text evidence="4">The sequence shown here is derived from an EMBL/GenBank/DDBJ whole genome shotgun (WGS) entry which is preliminary data.</text>
</comment>
<dbReference type="InterPro" id="IPR006385">
    <property type="entry name" value="HAD_hydro_SerB1"/>
</dbReference>
<evidence type="ECO:0000256" key="2">
    <source>
        <dbReference type="ARBA" id="ARBA00022801"/>
    </source>
</evidence>
<evidence type="ECO:0000313" key="5">
    <source>
        <dbReference type="Proteomes" id="UP000481876"/>
    </source>
</evidence>
<dbReference type="NCBIfam" id="TIGR01488">
    <property type="entry name" value="HAD-SF-IB"/>
    <property type="match status" value="1"/>
</dbReference>
<dbReference type="Gene3D" id="1.20.1440.100">
    <property type="entry name" value="SG protein - dephosphorylation function"/>
    <property type="match status" value="1"/>
</dbReference>
<sequence length="232" mass="25114">MAQNDRSIAFFDVDETLIATKSMFDFVGFLGERETSVNAAAIAAEMRQRSASGEDRASINLRFWQNFAGLGAETVRAYAGEWFANRRDASPTFFIPAGMERLDHHRSRGDIIAFVSGSACDILEPVARHLGADHVLATRLMEQDGVYTGAIIPPVMIGEGKQIAARQLAQSLGCDLADCHGYGDHLSDLPLLELVGHPSAIGAEGELAETARRRGWPVLPGIETLRTEGAFA</sequence>
<dbReference type="GO" id="GO:0016787">
    <property type="term" value="F:hydrolase activity"/>
    <property type="evidence" value="ECO:0007669"/>
    <property type="project" value="UniProtKB-KW"/>
</dbReference>
<dbReference type="Proteomes" id="UP000481876">
    <property type="component" value="Unassembled WGS sequence"/>
</dbReference>
<dbReference type="PANTHER" id="PTHR43344:SF13">
    <property type="entry name" value="PHOSPHATASE RV3661-RELATED"/>
    <property type="match status" value="1"/>
</dbReference>
<name>A0A6L3YYL5_BRUAN</name>
<keyword evidence="1" id="KW-0479">Metal-binding</keyword>
<organism evidence="4 5">
    <name type="scientific">Brucella anthropi</name>
    <name type="common">Ochrobactrum anthropi</name>
    <dbReference type="NCBI Taxonomy" id="529"/>
    <lineage>
        <taxon>Bacteria</taxon>
        <taxon>Pseudomonadati</taxon>
        <taxon>Pseudomonadota</taxon>
        <taxon>Alphaproteobacteria</taxon>
        <taxon>Hyphomicrobiales</taxon>
        <taxon>Brucellaceae</taxon>
        <taxon>Brucella/Ochrobactrum group</taxon>
        <taxon>Brucella</taxon>
    </lineage>
</organism>
<accession>A0A6L3YYL5</accession>
<evidence type="ECO:0000256" key="1">
    <source>
        <dbReference type="ARBA" id="ARBA00022723"/>
    </source>
</evidence>
<dbReference type="Pfam" id="PF12710">
    <property type="entry name" value="HAD"/>
    <property type="match status" value="1"/>
</dbReference>
<dbReference type="GO" id="GO:0046872">
    <property type="term" value="F:metal ion binding"/>
    <property type="evidence" value="ECO:0007669"/>
    <property type="project" value="UniProtKB-KW"/>
</dbReference>
<dbReference type="RefSeq" id="WP_151664467.1">
    <property type="nucleotide sequence ID" value="NZ_WBWS01000044.1"/>
</dbReference>
<keyword evidence="2 4" id="KW-0378">Hydrolase</keyword>
<dbReference type="SUPFAM" id="SSF56784">
    <property type="entry name" value="HAD-like"/>
    <property type="match status" value="1"/>
</dbReference>
<evidence type="ECO:0000313" key="4">
    <source>
        <dbReference type="EMBL" id="KAB2758406.1"/>
    </source>
</evidence>
<proteinExistence type="predicted"/>
<dbReference type="InterPro" id="IPR036412">
    <property type="entry name" value="HAD-like_sf"/>
</dbReference>
<reference evidence="4 5" key="1">
    <citation type="submission" date="2019-09" db="EMBL/GenBank/DDBJ databases">
        <title>Taxonomic organization of the family Brucellaceae based on a phylogenomic approach.</title>
        <authorList>
            <person name="Leclercq S."/>
            <person name="Cloeckaert A."/>
            <person name="Zygmunt M.S."/>
        </authorList>
    </citation>
    <scope>NUCLEOTIDE SEQUENCE [LARGE SCALE GENOMIC DNA]</scope>
    <source>
        <strain evidence="4 5">LMG 3313</strain>
    </source>
</reference>
<dbReference type="InterPro" id="IPR023214">
    <property type="entry name" value="HAD_sf"/>
</dbReference>
<keyword evidence="3" id="KW-0460">Magnesium</keyword>
<dbReference type="InterPro" id="IPR050582">
    <property type="entry name" value="HAD-like_SerB"/>
</dbReference>
<evidence type="ECO:0000256" key="3">
    <source>
        <dbReference type="ARBA" id="ARBA00022842"/>
    </source>
</evidence>
<protein>
    <submittedName>
        <fullName evidence="4">HAD family hydrolase</fullName>
    </submittedName>
</protein>
<dbReference type="NCBIfam" id="TIGR01490">
    <property type="entry name" value="HAD-SF-IB-hyp1"/>
    <property type="match status" value="1"/>
</dbReference>
<dbReference type="EMBL" id="WBWS01000044">
    <property type="protein sequence ID" value="KAB2758406.1"/>
    <property type="molecule type" value="Genomic_DNA"/>
</dbReference>
<dbReference type="CDD" id="cd02612">
    <property type="entry name" value="HAD_PGPPase"/>
    <property type="match status" value="1"/>
</dbReference>
<gene>
    <name evidence="4" type="ORF">F9L04_24705</name>
</gene>
<dbReference type="AlphaFoldDB" id="A0A6L3YYL5"/>
<dbReference type="Gene3D" id="3.40.50.1000">
    <property type="entry name" value="HAD superfamily/HAD-like"/>
    <property type="match status" value="1"/>
</dbReference>